<dbReference type="SUPFAM" id="SSF52540">
    <property type="entry name" value="P-loop containing nucleoside triphosphate hydrolases"/>
    <property type="match status" value="1"/>
</dbReference>
<dbReference type="Proteomes" id="UP000789570">
    <property type="component" value="Unassembled WGS sequence"/>
</dbReference>
<accession>A0A9N9HC67</accession>
<sequence length="167" mass="19449">MIRINVISQEPKKVEQEFHRYCVIDQNEKKPYTHIFIDKAGQAIEPKIVTRSQNYFSRKSREPIPSRFNAYKAGYVLDIIVKLREENVKLEEIGSVQKFQGQERRVIIISAVRTESVSFLGEPRRFCVAVTQTKVLLVVFVNGKALSKNKLWKQSLKKVMEFWISSS</sequence>
<keyword evidence="3" id="KW-1185">Reference proteome</keyword>
<dbReference type="EMBL" id="CAJVPQ010005131">
    <property type="protein sequence ID" value="CAG8664428.1"/>
    <property type="molecule type" value="Genomic_DNA"/>
</dbReference>
<dbReference type="PANTHER" id="PTHR10887:SF322">
    <property type="entry name" value="HELICASE MOV-10"/>
    <property type="match status" value="1"/>
</dbReference>
<evidence type="ECO:0000313" key="3">
    <source>
        <dbReference type="Proteomes" id="UP000789570"/>
    </source>
</evidence>
<dbReference type="InterPro" id="IPR027417">
    <property type="entry name" value="P-loop_NTPase"/>
</dbReference>
<dbReference type="OrthoDB" id="6513042at2759"/>
<protein>
    <submittedName>
        <fullName evidence="2">3654_t:CDS:1</fullName>
    </submittedName>
</protein>
<comment type="caution">
    <text evidence="2">The sequence shown here is derived from an EMBL/GenBank/DDBJ whole genome shotgun (WGS) entry which is preliminary data.</text>
</comment>
<reference evidence="2" key="1">
    <citation type="submission" date="2021-06" db="EMBL/GenBank/DDBJ databases">
        <authorList>
            <person name="Kallberg Y."/>
            <person name="Tangrot J."/>
            <person name="Rosling A."/>
        </authorList>
    </citation>
    <scope>NUCLEOTIDE SEQUENCE</scope>
    <source>
        <strain evidence="2">UK204</strain>
    </source>
</reference>
<proteinExistence type="predicted"/>
<organism evidence="2 3">
    <name type="scientific">Funneliformis caledonium</name>
    <dbReference type="NCBI Taxonomy" id="1117310"/>
    <lineage>
        <taxon>Eukaryota</taxon>
        <taxon>Fungi</taxon>
        <taxon>Fungi incertae sedis</taxon>
        <taxon>Mucoromycota</taxon>
        <taxon>Glomeromycotina</taxon>
        <taxon>Glomeromycetes</taxon>
        <taxon>Glomerales</taxon>
        <taxon>Glomeraceae</taxon>
        <taxon>Funneliformis</taxon>
    </lineage>
</organism>
<dbReference type="Pfam" id="PF13087">
    <property type="entry name" value="AAA_12"/>
    <property type="match status" value="1"/>
</dbReference>
<dbReference type="GO" id="GO:0005829">
    <property type="term" value="C:cytosol"/>
    <property type="evidence" value="ECO:0007669"/>
    <property type="project" value="TreeGrafter"/>
</dbReference>
<dbReference type="AlphaFoldDB" id="A0A9N9HC67"/>
<evidence type="ECO:0000313" key="2">
    <source>
        <dbReference type="EMBL" id="CAG8664428.1"/>
    </source>
</evidence>
<name>A0A9N9HC67_9GLOM</name>
<dbReference type="Gene3D" id="3.40.50.300">
    <property type="entry name" value="P-loop containing nucleotide triphosphate hydrolases"/>
    <property type="match status" value="1"/>
</dbReference>
<dbReference type="InterPro" id="IPR041679">
    <property type="entry name" value="DNA2/NAM7-like_C"/>
</dbReference>
<evidence type="ECO:0000259" key="1">
    <source>
        <dbReference type="Pfam" id="PF13087"/>
    </source>
</evidence>
<gene>
    <name evidence="2" type="ORF">FCALED_LOCUS11702</name>
</gene>
<dbReference type="GO" id="GO:0035194">
    <property type="term" value="P:regulatory ncRNA-mediated post-transcriptional gene silencing"/>
    <property type="evidence" value="ECO:0007669"/>
    <property type="project" value="TreeGrafter"/>
</dbReference>
<feature type="domain" description="DNA2/NAM7 helicase-like C-terminal" evidence="1">
    <location>
        <begin position="86"/>
        <end position="142"/>
    </location>
</feature>
<dbReference type="InterPro" id="IPR045055">
    <property type="entry name" value="DNA2/NAM7-like"/>
</dbReference>
<dbReference type="PANTHER" id="PTHR10887">
    <property type="entry name" value="DNA2/NAM7 HELICASE FAMILY"/>
    <property type="match status" value="1"/>
</dbReference>